<dbReference type="Proteomes" id="UP000543579">
    <property type="component" value="Unassembled WGS sequence"/>
</dbReference>
<keyword evidence="2" id="KW-0812">Transmembrane</keyword>
<dbReference type="RefSeq" id="WP_183420497.1">
    <property type="nucleotide sequence ID" value="NZ_JACHXY010000003.1"/>
</dbReference>
<reference evidence="3 4" key="1">
    <citation type="submission" date="2020-08" db="EMBL/GenBank/DDBJ databases">
        <title>Genomic Encyclopedia of Type Strains, Phase III (KMG-III): the genomes of soil and plant-associated and newly described type strains.</title>
        <authorList>
            <person name="Whitman W."/>
        </authorList>
    </citation>
    <scope>NUCLEOTIDE SEQUENCE [LARGE SCALE GENOMIC DNA]</scope>
    <source>
        <strain evidence="3 4">CECT 8356</strain>
    </source>
</reference>
<dbReference type="AlphaFoldDB" id="A0A7W5GHB0"/>
<sequence length="254" mass="27203">MDDDVRHELRRLRARAYGPDADIAGDLAASERLAVLEELERHERSSPPPPRPTPDAPAEPTASGIEDDAERLGESEAEDDEEPRERRPLVRSRRQFWAWAISLAAVTALASAGTALTVTFVPVASSVGAPQVGTLEEDPDTETPAIFGERTGAERAFKDFYGVTAFVGFAQVDATENRSPCLYLLDTAEVSLRGARGVAGNFVYGGCGAGIFPATVEFVVAEGMPEAFVERFPIGTSVQFVFDGENVGVFAGRG</sequence>
<evidence type="ECO:0000256" key="1">
    <source>
        <dbReference type="SAM" id="MobiDB-lite"/>
    </source>
</evidence>
<feature type="transmembrane region" description="Helical" evidence="2">
    <location>
        <begin position="96"/>
        <end position="121"/>
    </location>
</feature>
<feature type="region of interest" description="Disordered" evidence="1">
    <location>
        <begin position="37"/>
        <end position="88"/>
    </location>
</feature>
<accession>A0A7W5GHB0</accession>
<feature type="compositionally biased region" description="Acidic residues" evidence="1">
    <location>
        <begin position="65"/>
        <end position="82"/>
    </location>
</feature>
<proteinExistence type="predicted"/>
<evidence type="ECO:0000313" key="3">
    <source>
        <dbReference type="EMBL" id="MBB3159102.1"/>
    </source>
</evidence>
<name>A0A7W5GHB0_9MICO</name>
<keyword evidence="2" id="KW-0472">Membrane</keyword>
<evidence type="ECO:0000313" key="4">
    <source>
        <dbReference type="Proteomes" id="UP000543579"/>
    </source>
</evidence>
<dbReference type="EMBL" id="JACHXY010000003">
    <property type="protein sequence ID" value="MBB3159102.1"/>
    <property type="molecule type" value="Genomic_DNA"/>
</dbReference>
<comment type="caution">
    <text evidence="3">The sequence shown here is derived from an EMBL/GenBank/DDBJ whole genome shotgun (WGS) entry which is preliminary data.</text>
</comment>
<evidence type="ECO:0000256" key="2">
    <source>
        <dbReference type="SAM" id="Phobius"/>
    </source>
</evidence>
<protein>
    <submittedName>
        <fullName evidence="3">Uncharacterized protein</fullName>
    </submittedName>
</protein>
<gene>
    <name evidence="3" type="ORF">FHS07_002820</name>
</gene>
<feature type="compositionally biased region" description="Pro residues" evidence="1">
    <location>
        <begin position="46"/>
        <end position="57"/>
    </location>
</feature>
<organism evidence="3 4">
    <name type="scientific">Microbacterium proteolyticum</name>
    <dbReference type="NCBI Taxonomy" id="1572644"/>
    <lineage>
        <taxon>Bacteria</taxon>
        <taxon>Bacillati</taxon>
        <taxon>Actinomycetota</taxon>
        <taxon>Actinomycetes</taxon>
        <taxon>Micrococcales</taxon>
        <taxon>Microbacteriaceae</taxon>
        <taxon>Microbacterium</taxon>
    </lineage>
</organism>
<keyword evidence="2" id="KW-1133">Transmembrane helix</keyword>